<dbReference type="AlphaFoldDB" id="A0AB33XUX7"/>
<evidence type="ECO:0000313" key="1">
    <source>
        <dbReference type="EMBL" id="EKS51091.1"/>
    </source>
</evidence>
<proteinExistence type="predicted"/>
<comment type="caution">
    <text evidence="1">The sequence shown here is derived from an EMBL/GenBank/DDBJ whole genome shotgun (WGS) entry which is preliminary data.</text>
</comment>
<name>A0AB33XUX7_LACRH</name>
<gene>
    <name evidence="1" type="ORF">LRHMDP3_1474</name>
</gene>
<dbReference type="Proteomes" id="UP000009352">
    <property type="component" value="Unassembled WGS sequence"/>
</dbReference>
<accession>A0AB33XUX7</accession>
<reference evidence="1 2" key="1">
    <citation type="journal article" date="2013" name="Genome Announc.">
        <title>Draft Genome Sequence of Staphylococcus simulans UMC-CNS-990, Isolated from a Case of Chronic Bovine Mastitis.</title>
        <authorList>
            <person name="Calcutt M.J."/>
            <person name="Foecking M.F."/>
            <person name="Hsieh H.Y."/>
            <person name="Perry J."/>
            <person name="Stewart G.C."/>
            <person name="Middleton J.R."/>
        </authorList>
    </citation>
    <scope>NUCLEOTIDE SEQUENCE [LARGE SCALE GENOMIC DNA]</scope>
    <source>
        <strain evidence="1 2">LRHMDP3</strain>
    </source>
</reference>
<dbReference type="EMBL" id="AMQX01000006">
    <property type="protein sequence ID" value="EKS51091.1"/>
    <property type="molecule type" value="Genomic_DNA"/>
</dbReference>
<protein>
    <submittedName>
        <fullName evidence="1">Uncharacterized protein</fullName>
    </submittedName>
</protein>
<sequence length="43" mass="4923">MTAARVIETSVTELIISPPHHLSDSIIKLIKIFDAFFKLLHLY</sequence>
<evidence type="ECO:0000313" key="2">
    <source>
        <dbReference type="Proteomes" id="UP000009352"/>
    </source>
</evidence>
<organism evidence="1 2">
    <name type="scientific">Lacticaseibacillus rhamnosus LRHMDP3</name>
    <dbReference type="NCBI Taxonomy" id="1203259"/>
    <lineage>
        <taxon>Bacteria</taxon>
        <taxon>Bacillati</taxon>
        <taxon>Bacillota</taxon>
        <taxon>Bacilli</taxon>
        <taxon>Lactobacillales</taxon>
        <taxon>Lactobacillaceae</taxon>
        <taxon>Lacticaseibacillus</taxon>
    </lineage>
</organism>